<evidence type="ECO:0000313" key="3">
    <source>
        <dbReference type="Proteomes" id="UP000237000"/>
    </source>
</evidence>
<comment type="caution">
    <text evidence="2">The sequence shown here is derived from an EMBL/GenBank/DDBJ whole genome shotgun (WGS) entry which is preliminary data.</text>
</comment>
<feature type="non-terminal residue" evidence="2">
    <location>
        <position position="1"/>
    </location>
</feature>
<feature type="coiled-coil region" evidence="1">
    <location>
        <begin position="7"/>
        <end position="34"/>
    </location>
</feature>
<accession>A0A2P5FKK0</accession>
<sequence length="332" mass="39289">RSEKEVSEKLDLRIATLKAELQRCEQNREELKTFKKSFYLEKCLNEASKIERKTLGDDGSKRALLLGTSWIPSLSIKRRFHPFPGDEIDQFRITHEYHKKLNSRFDELGSIDDFDRLKQFLQIDFDSIYNLSKEIWFYRGEEGGLKAEEKYLRQEVVEVEVSDDVNGRKYKVMIPKTLAPIFKTLLLKYGHHDDLRGRSGLTDGMRSVGSTLLSIVIDKMCRTKVEDVTMDHLKQCHFYLLGIQQITGFNLSRYRDYLRLKFTHAYLGFKAIRWEKEVNEKLDLRIATLKAELQRCEQNREELKTFKKSFYLEICLDEASKIERKTLVDEWF</sequence>
<dbReference type="OrthoDB" id="10498684at2759"/>
<dbReference type="AlphaFoldDB" id="A0A2P5FKK0"/>
<dbReference type="Proteomes" id="UP000237000">
    <property type="component" value="Unassembled WGS sequence"/>
</dbReference>
<feature type="coiled-coil region" evidence="1">
    <location>
        <begin position="279"/>
        <end position="306"/>
    </location>
</feature>
<evidence type="ECO:0000313" key="2">
    <source>
        <dbReference type="EMBL" id="PON98335.1"/>
    </source>
</evidence>
<gene>
    <name evidence="2" type="ORF">TorRG33x02_059100</name>
</gene>
<proteinExistence type="predicted"/>
<dbReference type="EMBL" id="JXTC01000025">
    <property type="protein sequence ID" value="PON98335.1"/>
    <property type="molecule type" value="Genomic_DNA"/>
</dbReference>
<dbReference type="InParanoid" id="A0A2P5FKK0"/>
<protein>
    <submittedName>
        <fullName evidence="2">Uncharacterized protein</fullName>
    </submittedName>
</protein>
<reference evidence="3" key="1">
    <citation type="submission" date="2016-06" db="EMBL/GenBank/DDBJ databases">
        <title>Parallel loss of symbiosis genes in relatives of nitrogen-fixing non-legume Parasponia.</title>
        <authorList>
            <person name="Van Velzen R."/>
            <person name="Holmer R."/>
            <person name="Bu F."/>
            <person name="Rutten L."/>
            <person name="Van Zeijl A."/>
            <person name="Liu W."/>
            <person name="Santuari L."/>
            <person name="Cao Q."/>
            <person name="Sharma T."/>
            <person name="Shen D."/>
            <person name="Roswanjaya Y."/>
            <person name="Wardhani T."/>
            <person name="Kalhor M.S."/>
            <person name="Jansen J."/>
            <person name="Van den Hoogen J."/>
            <person name="Gungor B."/>
            <person name="Hartog M."/>
            <person name="Hontelez J."/>
            <person name="Verver J."/>
            <person name="Yang W.-C."/>
            <person name="Schijlen E."/>
            <person name="Repin R."/>
            <person name="Schilthuizen M."/>
            <person name="Schranz E."/>
            <person name="Heidstra R."/>
            <person name="Miyata K."/>
            <person name="Fedorova E."/>
            <person name="Kohlen W."/>
            <person name="Bisseling T."/>
            <person name="Smit S."/>
            <person name="Geurts R."/>
        </authorList>
    </citation>
    <scope>NUCLEOTIDE SEQUENCE [LARGE SCALE GENOMIC DNA]</scope>
    <source>
        <strain evidence="3">cv. RG33-2</strain>
    </source>
</reference>
<evidence type="ECO:0000256" key="1">
    <source>
        <dbReference type="SAM" id="Coils"/>
    </source>
</evidence>
<name>A0A2P5FKK0_TREOI</name>
<keyword evidence="1" id="KW-0175">Coiled coil</keyword>
<keyword evidence="3" id="KW-1185">Reference proteome</keyword>
<organism evidence="2 3">
    <name type="scientific">Trema orientale</name>
    <name type="common">Charcoal tree</name>
    <name type="synonym">Celtis orientalis</name>
    <dbReference type="NCBI Taxonomy" id="63057"/>
    <lineage>
        <taxon>Eukaryota</taxon>
        <taxon>Viridiplantae</taxon>
        <taxon>Streptophyta</taxon>
        <taxon>Embryophyta</taxon>
        <taxon>Tracheophyta</taxon>
        <taxon>Spermatophyta</taxon>
        <taxon>Magnoliopsida</taxon>
        <taxon>eudicotyledons</taxon>
        <taxon>Gunneridae</taxon>
        <taxon>Pentapetalae</taxon>
        <taxon>rosids</taxon>
        <taxon>fabids</taxon>
        <taxon>Rosales</taxon>
        <taxon>Cannabaceae</taxon>
        <taxon>Trema</taxon>
    </lineage>
</organism>